<protein>
    <recommendedName>
        <fullName evidence="3 9">Arginase</fullName>
        <ecNumber evidence="2 9">3.5.3.1</ecNumber>
    </recommendedName>
</protein>
<dbReference type="PANTHER" id="PTHR43782:SF3">
    <property type="entry name" value="ARGINASE"/>
    <property type="match status" value="1"/>
</dbReference>
<dbReference type="Pfam" id="PF00491">
    <property type="entry name" value="Arginase"/>
    <property type="match status" value="1"/>
</dbReference>
<proteinExistence type="inferred from homology"/>
<evidence type="ECO:0000256" key="6">
    <source>
        <dbReference type="ARBA" id="ARBA00022801"/>
    </source>
</evidence>
<dbReference type="InterPro" id="IPR020855">
    <property type="entry name" value="Ureohydrolase_Mn_BS"/>
</dbReference>
<evidence type="ECO:0000256" key="7">
    <source>
        <dbReference type="ARBA" id="ARBA00023211"/>
    </source>
</evidence>
<dbReference type="NCBIfam" id="TIGR01229">
    <property type="entry name" value="rocF_arginase"/>
    <property type="match status" value="1"/>
</dbReference>
<evidence type="ECO:0000256" key="11">
    <source>
        <dbReference type="PROSITE-ProRule" id="PRU00742"/>
    </source>
</evidence>
<dbReference type="PRINTS" id="PR00116">
    <property type="entry name" value="ARGINASE"/>
</dbReference>
<accession>A0A6J4P7V6</accession>
<comment type="catalytic activity">
    <reaction evidence="8 13">
        <text>L-arginine + H2O = urea + L-ornithine</text>
        <dbReference type="Rhea" id="RHEA:20569"/>
        <dbReference type="ChEBI" id="CHEBI:15377"/>
        <dbReference type="ChEBI" id="CHEBI:16199"/>
        <dbReference type="ChEBI" id="CHEBI:32682"/>
        <dbReference type="ChEBI" id="CHEBI:46911"/>
        <dbReference type="EC" id="3.5.3.1"/>
    </reaction>
</comment>
<evidence type="ECO:0000256" key="4">
    <source>
        <dbReference type="ARBA" id="ARBA00022503"/>
    </source>
</evidence>
<feature type="binding site" evidence="10">
    <location>
        <position position="143"/>
    </location>
    <ligand>
        <name>Mn(2+)</name>
        <dbReference type="ChEBI" id="CHEBI:29035"/>
        <label>1</label>
    </ligand>
</feature>
<gene>
    <name evidence="14" type="ORF">AVDCRST_MAG74-2144</name>
</gene>
<name>A0A6J4P7V6_9BACT</name>
<dbReference type="GO" id="GO:0030145">
    <property type="term" value="F:manganese ion binding"/>
    <property type="evidence" value="ECO:0007669"/>
    <property type="project" value="TreeGrafter"/>
</dbReference>
<evidence type="ECO:0000256" key="13">
    <source>
        <dbReference type="RuleBase" id="RU361159"/>
    </source>
</evidence>
<dbReference type="InterPro" id="IPR023696">
    <property type="entry name" value="Ureohydrolase_dom_sf"/>
</dbReference>
<dbReference type="CDD" id="cd09989">
    <property type="entry name" value="Arginase"/>
    <property type="match status" value="1"/>
</dbReference>
<keyword evidence="6 12" id="KW-0378">Hydrolase</keyword>
<dbReference type="UniPathway" id="UPA00158">
    <property type="reaction ID" value="UER00270"/>
</dbReference>
<feature type="binding site" evidence="10">
    <location>
        <position position="145"/>
    </location>
    <ligand>
        <name>Mn(2+)</name>
        <dbReference type="ChEBI" id="CHEBI:29035"/>
        <label>1</label>
    </ligand>
</feature>
<feature type="binding site" evidence="10">
    <location>
        <position position="141"/>
    </location>
    <ligand>
        <name>Mn(2+)</name>
        <dbReference type="ChEBI" id="CHEBI:29035"/>
        <label>1</label>
    </ligand>
</feature>
<dbReference type="InterPro" id="IPR006035">
    <property type="entry name" value="Ureohydrolase"/>
</dbReference>
<dbReference type="FunFam" id="3.40.800.10:FF:000012">
    <property type="entry name" value="Arginase"/>
    <property type="match status" value="1"/>
</dbReference>
<evidence type="ECO:0000256" key="2">
    <source>
        <dbReference type="ARBA" id="ARBA00012168"/>
    </source>
</evidence>
<evidence type="ECO:0000256" key="5">
    <source>
        <dbReference type="ARBA" id="ARBA00022723"/>
    </source>
</evidence>
<comment type="pathway">
    <text evidence="1">Nitrogen metabolism; urea cycle; L-ornithine and urea from L-arginine: step 1/1.</text>
</comment>
<comment type="cofactor">
    <cofactor evidence="10 13">
        <name>Mn(2+)</name>
        <dbReference type="ChEBI" id="CHEBI:29035"/>
    </cofactor>
    <text evidence="10 13">Binds 2 manganese ions per subunit.</text>
</comment>
<dbReference type="SUPFAM" id="SSF52768">
    <property type="entry name" value="Arginase/deacetylase"/>
    <property type="match status" value="1"/>
</dbReference>
<dbReference type="EC" id="3.5.3.1" evidence="2 9"/>
<evidence type="ECO:0000256" key="10">
    <source>
        <dbReference type="PIRSR" id="PIRSR036979-1"/>
    </source>
</evidence>
<comment type="similarity">
    <text evidence="11 12">Belongs to the arginase family.</text>
</comment>
<dbReference type="GO" id="GO:0005737">
    <property type="term" value="C:cytoplasm"/>
    <property type="evidence" value="ECO:0007669"/>
    <property type="project" value="TreeGrafter"/>
</dbReference>
<feature type="binding site" evidence="10">
    <location>
        <position position="114"/>
    </location>
    <ligand>
        <name>Mn(2+)</name>
        <dbReference type="ChEBI" id="CHEBI:29035"/>
        <label>1</label>
    </ligand>
</feature>
<evidence type="ECO:0000256" key="12">
    <source>
        <dbReference type="RuleBase" id="RU003684"/>
    </source>
</evidence>
<dbReference type="PIRSF" id="PIRSF036979">
    <property type="entry name" value="Arginase"/>
    <property type="match status" value="1"/>
</dbReference>
<organism evidence="14">
    <name type="scientific">uncultured Pyrinomonadaceae bacterium</name>
    <dbReference type="NCBI Taxonomy" id="2283094"/>
    <lineage>
        <taxon>Bacteria</taxon>
        <taxon>Pseudomonadati</taxon>
        <taxon>Acidobacteriota</taxon>
        <taxon>Blastocatellia</taxon>
        <taxon>Blastocatellales</taxon>
        <taxon>Pyrinomonadaceae</taxon>
        <taxon>environmental samples</taxon>
    </lineage>
</organism>
<evidence type="ECO:0000313" key="14">
    <source>
        <dbReference type="EMBL" id="CAA9408754.1"/>
    </source>
</evidence>
<evidence type="ECO:0000256" key="9">
    <source>
        <dbReference type="NCBIfam" id="TIGR01229"/>
    </source>
</evidence>
<dbReference type="GO" id="GO:0000050">
    <property type="term" value="P:urea cycle"/>
    <property type="evidence" value="ECO:0007669"/>
    <property type="project" value="UniProtKB-UniPathway"/>
</dbReference>
<dbReference type="GO" id="GO:0006525">
    <property type="term" value="P:arginine metabolic process"/>
    <property type="evidence" value="ECO:0007669"/>
    <property type="project" value="UniProtKB-KW"/>
</dbReference>
<keyword evidence="4 13" id="KW-0056">Arginine metabolism</keyword>
<evidence type="ECO:0000256" key="8">
    <source>
        <dbReference type="ARBA" id="ARBA00047391"/>
    </source>
</evidence>
<evidence type="ECO:0000256" key="1">
    <source>
        <dbReference type="ARBA" id="ARBA00005098"/>
    </source>
</evidence>
<keyword evidence="7 10" id="KW-0464">Manganese</keyword>
<dbReference type="Gene3D" id="3.40.800.10">
    <property type="entry name" value="Ureohydrolase domain"/>
    <property type="match status" value="1"/>
</dbReference>
<sequence>MSFEKVDFPGTDKKVGIVGVPLGYGAGKKGSELGSTAIRLANIRDGSLASHIAELGYAVKDYGDVEIVKPDYVAKNGDTAKYLKEIIASYGNVSKSLKEILHEDAFPVILGGDHSVAAGTFSAIASFYRARQQEIGLIWLDAHADINTSDSSPSGNVHGMPLAAILGYGEPSMVNLEGYAPKLNPKFCAHVGVRDLDLSEKRRIRELGLRENFFTMSDIDRRGMLVCIEDAIKIASQAPGGYAVTFDVDIIDPRFAPGSGTLVRGGITYREAHLALELIHERGGMRSFEIVEVNPMLDQNNITVELAGELILSALGKTIL</sequence>
<feature type="binding site" evidence="10">
    <location>
        <position position="249"/>
    </location>
    <ligand>
        <name>Mn(2+)</name>
        <dbReference type="ChEBI" id="CHEBI:29035"/>
        <label>1</label>
    </ligand>
</feature>
<evidence type="ECO:0000256" key="3">
    <source>
        <dbReference type="ARBA" id="ARBA00018123"/>
    </source>
</evidence>
<dbReference type="InterPro" id="IPR014033">
    <property type="entry name" value="Arginase"/>
</dbReference>
<dbReference type="PANTHER" id="PTHR43782">
    <property type="entry name" value="ARGINASE"/>
    <property type="match status" value="1"/>
</dbReference>
<feature type="binding site" evidence="10">
    <location>
        <position position="247"/>
    </location>
    <ligand>
        <name>Mn(2+)</name>
        <dbReference type="ChEBI" id="CHEBI:29035"/>
        <label>1</label>
    </ligand>
</feature>
<dbReference type="EMBL" id="CADCUR010000193">
    <property type="protein sequence ID" value="CAA9408754.1"/>
    <property type="molecule type" value="Genomic_DNA"/>
</dbReference>
<dbReference type="PROSITE" id="PS01053">
    <property type="entry name" value="ARGINASE_1"/>
    <property type="match status" value="1"/>
</dbReference>
<dbReference type="AlphaFoldDB" id="A0A6J4P7V6"/>
<dbReference type="PROSITE" id="PS51409">
    <property type="entry name" value="ARGINASE_2"/>
    <property type="match status" value="1"/>
</dbReference>
<keyword evidence="5 10" id="KW-0479">Metal-binding</keyword>
<reference evidence="14" key="1">
    <citation type="submission" date="2020-02" db="EMBL/GenBank/DDBJ databases">
        <authorList>
            <person name="Meier V. D."/>
        </authorList>
    </citation>
    <scope>NUCLEOTIDE SEQUENCE</scope>
    <source>
        <strain evidence="14">AVDCRST_MAG74</strain>
    </source>
</reference>
<dbReference type="GO" id="GO:0004053">
    <property type="term" value="F:arginase activity"/>
    <property type="evidence" value="ECO:0007669"/>
    <property type="project" value="UniProtKB-UniRule"/>
</dbReference>